<feature type="domain" description="MacB-like periplasmic core" evidence="8">
    <location>
        <begin position="20"/>
        <end position="242"/>
    </location>
</feature>
<dbReference type="PANTHER" id="PTHR30572:SF18">
    <property type="entry name" value="ABC-TYPE MACROLIDE FAMILY EXPORT SYSTEM PERMEASE COMPONENT 2"/>
    <property type="match status" value="1"/>
</dbReference>
<keyword evidence="3 6" id="KW-0812">Transmembrane</keyword>
<name>A0ABT8KSJ7_9BACT</name>
<feature type="transmembrane region" description="Helical" evidence="6">
    <location>
        <begin position="675"/>
        <end position="700"/>
    </location>
</feature>
<feature type="transmembrane region" description="Helical" evidence="6">
    <location>
        <begin position="340"/>
        <end position="363"/>
    </location>
</feature>
<evidence type="ECO:0000256" key="5">
    <source>
        <dbReference type="ARBA" id="ARBA00023136"/>
    </source>
</evidence>
<sequence>MIKNYLKTAFRNILRNKIFSFINVIGLAVSMAVCLLMITIIHDQYGFDKFHVNKDRIYRVLSHRAFLDYPIQHFATSPAAMAPKFMKEQTGTEKIVRIAEVRTTADADTGEKIVPINGFYTGKDFFNVFSFELIKGDPETVLKEPFSIVLTETVAAKLYDGQNPVGKVINFDGLGGFTITGIAKDPPRNTHIPFETLRSFSTLPILEKNEDFRNVTEHWTNIYDNHTYLLLDEGKDPADYQDYFSTLGDQQYANEENLKVTFELQNLNDITPSKKNLSNQLGSSLPFLVLVFLGGLAMVIMLSACFNYANLSLAKALSRAKEVGIRKTSGAHRKHIFNQFIWEGVTIAFIALVCSFFIFQALIPAFYSLDPHIQQVINLDMKIMLVLYFVIFASVVGMIAGFFPSLYLSRLEPMQVLRNLNNVKLFSRLTIRKVLVVIQFALSLIFIISATITYQQFKYTMQYDLGFERENIVNIPLHGNHYQQFKNEFSKVPEVSDISFCSFLPGVGSLRSDYVQYNDPMDSAGMAFIPVDQSFIANLEVPMLAGSSFPENTPEENERFIIVNQQLLERFRIGSPSEALGEVLEIQGEPLEIIGVMGDFHYAPLDEPIESFSFRYLPDDFHVANVKITSANIEETVEKMKAAWLAMDKVHEFEYTFFDERIQQAYVQYVIMTKIIGFCAFLAITIAGLGLLGMAIYTTATRIKEIGVRKVLGATVSGLVYLLSKGFMKLLLIATLVALPAAYFLNKLWLDRLAFRIDINVFSLLSGTLLMLIIGILAISSQTFKAANSNPVEALRNE</sequence>
<dbReference type="EMBL" id="JAUJEA010000008">
    <property type="protein sequence ID" value="MDN5203709.1"/>
    <property type="molecule type" value="Genomic_DNA"/>
</dbReference>
<evidence type="ECO:0000259" key="7">
    <source>
        <dbReference type="Pfam" id="PF02687"/>
    </source>
</evidence>
<dbReference type="InterPro" id="IPR003838">
    <property type="entry name" value="ABC3_permease_C"/>
</dbReference>
<evidence type="ECO:0000256" key="1">
    <source>
        <dbReference type="ARBA" id="ARBA00004651"/>
    </source>
</evidence>
<dbReference type="InterPro" id="IPR050250">
    <property type="entry name" value="Macrolide_Exporter_MacB"/>
</dbReference>
<dbReference type="Proteomes" id="UP001172082">
    <property type="component" value="Unassembled WGS sequence"/>
</dbReference>
<evidence type="ECO:0000313" key="9">
    <source>
        <dbReference type="EMBL" id="MDN5203709.1"/>
    </source>
</evidence>
<comment type="subcellular location">
    <subcellularLocation>
        <location evidence="1">Cell membrane</location>
        <topology evidence="1">Multi-pass membrane protein</topology>
    </subcellularLocation>
</comment>
<evidence type="ECO:0000313" key="10">
    <source>
        <dbReference type="Proteomes" id="UP001172082"/>
    </source>
</evidence>
<evidence type="ECO:0000256" key="3">
    <source>
        <dbReference type="ARBA" id="ARBA00022692"/>
    </source>
</evidence>
<gene>
    <name evidence="9" type="ORF">QQ008_20130</name>
</gene>
<comment type="caution">
    <text evidence="9">The sequence shown here is derived from an EMBL/GenBank/DDBJ whole genome shotgun (WGS) entry which is preliminary data.</text>
</comment>
<dbReference type="Pfam" id="PF12704">
    <property type="entry name" value="MacB_PCD"/>
    <property type="match status" value="2"/>
</dbReference>
<feature type="domain" description="ABC3 transporter permease C-terminal" evidence="7">
    <location>
        <begin position="296"/>
        <end position="413"/>
    </location>
</feature>
<reference evidence="9" key="1">
    <citation type="submission" date="2023-06" db="EMBL/GenBank/DDBJ databases">
        <title>Genomic of Parafulvivirga corallium.</title>
        <authorList>
            <person name="Wang G."/>
        </authorList>
    </citation>
    <scope>NUCLEOTIDE SEQUENCE</scope>
    <source>
        <strain evidence="9">BMA10</strain>
    </source>
</reference>
<feature type="transmembrane region" description="Helical" evidence="6">
    <location>
        <begin position="285"/>
        <end position="309"/>
    </location>
</feature>
<dbReference type="Pfam" id="PF02687">
    <property type="entry name" value="FtsX"/>
    <property type="match status" value="2"/>
</dbReference>
<dbReference type="PANTHER" id="PTHR30572">
    <property type="entry name" value="MEMBRANE COMPONENT OF TRANSPORTER-RELATED"/>
    <property type="match status" value="1"/>
</dbReference>
<evidence type="ECO:0000259" key="8">
    <source>
        <dbReference type="Pfam" id="PF12704"/>
    </source>
</evidence>
<feature type="transmembrane region" description="Helical" evidence="6">
    <location>
        <begin position="21"/>
        <end position="41"/>
    </location>
</feature>
<evidence type="ECO:0000256" key="2">
    <source>
        <dbReference type="ARBA" id="ARBA00022475"/>
    </source>
</evidence>
<evidence type="ECO:0000256" key="4">
    <source>
        <dbReference type="ARBA" id="ARBA00022989"/>
    </source>
</evidence>
<feature type="transmembrane region" description="Helical" evidence="6">
    <location>
        <begin position="761"/>
        <end position="780"/>
    </location>
</feature>
<feature type="domain" description="MacB-like periplasmic core" evidence="8">
    <location>
        <begin position="509"/>
        <end position="604"/>
    </location>
</feature>
<feature type="transmembrane region" description="Helical" evidence="6">
    <location>
        <begin position="383"/>
        <end position="408"/>
    </location>
</feature>
<dbReference type="RefSeq" id="WP_346753732.1">
    <property type="nucleotide sequence ID" value="NZ_JAUJEA010000008.1"/>
</dbReference>
<dbReference type="InterPro" id="IPR025857">
    <property type="entry name" value="MacB_PCD"/>
</dbReference>
<protein>
    <submittedName>
        <fullName evidence="9">ABC transporter permease</fullName>
    </submittedName>
</protein>
<keyword evidence="10" id="KW-1185">Reference proteome</keyword>
<keyword evidence="2" id="KW-1003">Cell membrane</keyword>
<evidence type="ECO:0000256" key="6">
    <source>
        <dbReference type="SAM" id="Phobius"/>
    </source>
</evidence>
<accession>A0ABT8KSJ7</accession>
<proteinExistence type="predicted"/>
<organism evidence="9 10">
    <name type="scientific">Splendidivirga corallicola</name>
    <dbReference type="NCBI Taxonomy" id="3051826"/>
    <lineage>
        <taxon>Bacteria</taxon>
        <taxon>Pseudomonadati</taxon>
        <taxon>Bacteroidota</taxon>
        <taxon>Cytophagia</taxon>
        <taxon>Cytophagales</taxon>
        <taxon>Splendidivirgaceae</taxon>
        <taxon>Splendidivirga</taxon>
    </lineage>
</organism>
<keyword evidence="5 6" id="KW-0472">Membrane</keyword>
<feature type="transmembrane region" description="Helical" evidence="6">
    <location>
        <begin position="434"/>
        <end position="454"/>
    </location>
</feature>
<keyword evidence="4 6" id="KW-1133">Transmembrane helix</keyword>
<feature type="domain" description="ABC3 transporter permease C-terminal" evidence="7">
    <location>
        <begin position="678"/>
        <end position="791"/>
    </location>
</feature>